<comment type="caution">
    <text evidence="2">The sequence shown here is derived from an EMBL/GenBank/DDBJ whole genome shotgun (WGS) entry which is preliminary data.</text>
</comment>
<gene>
    <name evidence="2" type="ORF">RCL2_001949400</name>
</gene>
<name>A0A8H3LVL4_9GLOM</name>
<reference evidence="2" key="1">
    <citation type="submission" date="2019-10" db="EMBL/GenBank/DDBJ databases">
        <title>Conservation and host-specific expression of non-tandemly repeated heterogenous ribosome RNA gene in arbuscular mycorrhizal fungi.</title>
        <authorList>
            <person name="Maeda T."/>
            <person name="Kobayashi Y."/>
            <person name="Nakagawa T."/>
            <person name="Ezawa T."/>
            <person name="Yamaguchi K."/>
            <person name="Bino T."/>
            <person name="Nishimoto Y."/>
            <person name="Shigenobu S."/>
            <person name="Kawaguchi M."/>
        </authorList>
    </citation>
    <scope>NUCLEOTIDE SEQUENCE</scope>
    <source>
        <strain evidence="2">HR1</strain>
    </source>
</reference>
<dbReference type="Proteomes" id="UP000615446">
    <property type="component" value="Unassembled WGS sequence"/>
</dbReference>
<feature type="transmembrane region" description="Helical" evidence="1">
    <location>
        <begin position="12"/>
        <end position="35"/>
    </location>
</feature>
<keyword evidence="1" id="KW-0472">Membrane</keyword>
<organism evidence="2 3">
    <name type="scientific">Rhizophagus clarus</name>
    <dbReference type="NCBI Taxonomy" id="94130"/>
    <lineage>
        <taxon>Eukaryota</taxon>
        <taxon>Fungi</taxon>
        <taxon>Fungi incertae sedis</taxon>
        <taxon>Mucoromycota</taxon>
        <taxon>Glomeromycotina</taxon>
        <taxon>Glomeromycetes</taxon>
        <taxon>Glomerales</taxon>
        <taxon>Glomeraceae</taxon>
        <taxon>Rhizophagus</taxon>
    </lineage>
</organism>
<accession>A0A8H3LVL4</accession>
<keyword evidence="1" id="KW-0812">Transmembrane</keyword>
<dbReference type="AlphaFoldDB" id="A0A8H3LVL4"/>
<protein>
    <submittedName>
        <fullName evidence="2">Uncharacterized protein</fullName>
    </submittedName>
</protein>
<evidence type="ECO:0000313" key="3">
    <source>
        <dbReference type="Proteomes" id="UP000615446"/>
    </source>
</evidence>
<evidence type="ECO:0000313" key="2">
    <source>
        <dbReference type="EMBL" id="GES92730.1"/>
    </source>
</evidence>
<proteinExistence type="predicted"/>
<keyword evidence="1" id="KW-1133">Transmembrane helix</keyword>
<dbReference type="EMBL" id="BLAL01000216">
    <property type="protein sequence ID" value="GES92730.1"/>
    <property type="molecule type" value="Genomic_DNA"/>
</dbReference>
<sequence length="125" mass="13714">MKSSIRFYSFRSGWYPVIINSFSSGLTFSLSFLLVNDATLSSLMLGCLSRKEEPNIVQSKAESGDTVEDCEVDYSAALGKSVQDGMLKMAFDWYVLSVSISIFSRLSALSMHLDFPLSVASLSAN</sequence>
<evidence type="ECO:0000256" key="1">
    <source>
        <dbReference type="SAM" id="Phobius"/>
    </source>
</evidence>